<keyword evidence="1" id="KW-1133">Transmembrane helix</keyword>
<protein>
    <submittedName>
        <fullName evidence="3">Uncharacterized protein</fullName>
    </submittedName>
</protein>
<sequence length="103" mass="12210">MQFGALFLLLTGTFNFQIFLARAGNCLFPIWLNNYYFVVLLLYPVYFIFRSYIFIVASFFLSKDAILTFIHVTQFRILLFMNGYFLRSAVFILLWLVSYLGLQ</sequence>
<reference evidence="2" key="1">
    <citation type="submission" date="2014-07" db="EMBL/GenBank/DDBJ databases">
        <authorList>
            <person name="Martin A.A"/>
            <person name="De Silva N."/>
        </authorList>
    </citation>
    <scope>NUCLEOTIDE SEQUENCE</scope>
</reference>
<evidence type="ECO:0000313" key="3">
    <source>
        <dbReference type="WBParaSite" id="SVE_0698100.1"/>
    </source>
</evidence>
<dbReference type="Proteomes" id="UP000035680">
    <property type="component" value="Unassembled WGS sequence"/>
</dbReference>
<keyword evidence="2" id="KW-1185">Reference proteome</keyword>
<dbReference type="WBParaSite" id="SVE_0698100.1">
    <property type="protein sequence ID" value="SVE_0698100.1"/>
    <property type="gene ID" value="SVE_0698100"/>
</dbReference>
<organism evidence="2 3">
    <name type="scientific">Strongyloides venezuelensis</name>
    <name type="common">Threadworm</name>
    <dbReference type="NCBI Taxonomy" id="75913"/>
    <lineage>
        <taxon>Eukaryota</taxon>
        <taxon>Metazoa</taxon>
        <taxon>Ecdysozoa</taxon>
        <taxon>Nematoda</taxon>
        <taxon>Chromadorea</taxon>
        <taxon>Rhabditida</taxon>
        <taxon>Tylenchina</taxon>
        <taxon>Panagrolaimomorpha</taxon>
        <taxon>Strongyloidoidea</taxon>
        <taxon>Strongyloididae</taxon>
        <taxon>Strongyloides</taxon>
    </lineage>
</organism>
<accession>A0A0K0FDQ5</accession>
<reference evidence="3" key="2">
    <citation type="submission" date="2015-08" db="UniProtKB">
        <authorList>
            <consortium name="WormBaseParasite"/>
        </authorList>
    </citation>
    <scope>IDENTIFICATION</scope>
</reference>
<proteinExistence type="predicted"/>
<feature type="transmembrane region" description="Helical" evidence="1">
    <location>
        <begin position="47"/>
        <end position="72"/>
    </location>
</feature>
<evidence type="ECO:0000313" key="2">
    <source>
        <dbReference type="Proteomes" id="UP000035680"/>
    </source>
</evidence>
<keyword evidence="1" id="KW-0812">Transmembrane</keyword>
<keyword evidence="1" id="KW-0472">Membrane</keyword>
<evidence type="ECO:0000256" key="1">
    <source>
        <dbReference type="SAM" id="Phobius"/>
    </source>
</evidence>
<name>A0A0K0FDQ5_STRVS</name>
<feature type="transmembrane region" description="Helical" evidence="1">
    <location>
        <begin position="84"/>
        <end position="102"/>
    </location>
</feature>
<dbReference type="AlphaFoldDB" id="A0A0K0FDQ5"/>